<evidence type="ECO:0000313" key="2">
    <source>
        <dbReference type="Proteomes" id="UP000789375"/>
    </source>
</evidence>
<sequence>SMSTLDPGRRLKTTNHLIRIAVYVNTISRDHLQLLNSLSCGAAFAKSNCTIVFCCLTHSGFDVEDFVFKTRCRRQTLNF</sequence>
<name>A0A9N8ZXH2_FUNMO</name>
<keyword evidence="2" id="KW-1185">Reference proteome</keyword>
<dbReference type="Proteomes" id="UP000789375">
    <property type="component" value="Unassembled WGS sequence"/>
</dbReference>
<proteinExistence type="predicted"/>
<dbReference type="EMBL" id="CAJVPP010000760">
    <property type="protein sequence ID" value="CAG8510102.1"/>
    <property type="molecule type" value="Genomic_DNA"/>
</dbReference>
<comment type="caution">
    <text evidence="1">The sequence shown here is derived from an EMBL/GenBank/DDBJ whole genome shotgun (WGS) entry which is preliminary data.</text>
</comment>
<protein>
    <submittedName>
        <fullName evidence="1">5235_t:CDS:1</fullName>
    </submittedName>
</protein>
<accession>A0A9N8ZXH2</accession>
<feature type="non-terminal residue" evidence="1">
    <location>
        <position position="79"/>
    </location>
</feature>
<reference evidence="1" key="1">
    <citation type="submission" date="2021-06" db="EMBL/GenBank/DDBJ databases">
        <authorList>
            <person name="Kallberg Y."/>
            <person name="Tangrot J."/>
            <person name="Rosling A."/>
        </authorList>
    </citation>
    <scope>NUCLEOTIDE SEQUENCE</scope>
    <source>
        <strain evidence="1">87-6 pot B 2015</strain>
    </source>
</reference>
<dbReference type="AlphaFoldDB" id="A0A9N8ZXH2"/>
<organism evidence="1 2">
    <name type="scientific">Funneliformis mosseae</name>
    <name type="common">Endomycorrhizal fungus</name>
    <name type="synonym">Glomus mosseae</name>
    <dbReference type="NCBI Taxonomy" id="27381"/>
    <lineage>
        <taxon>Eukaryota</taxon>
        <taxon>Fungi</taxon>
        <taxon>Fungi incertae sedis</taxon>
        <taxon>Mucoromycota</taxon>
        <taxon>Glomeromycotina</taxon>
        <taxon>Glomeromycetes</taxon>
        <taxon>Glomerales</taxon>
        <taxon>Glomeraceae</taxon>
        <taxon>Funneliformis</taxon>
    </lineage>
</organism>
<gene>
    <name evidence="1" type="ORF">FMOSSE_LOCUS4491</name>
</gene>
<evidence type="ECO:0000313" key="1">
    <source>
        <dbReference type="EMBL" id="CAG8510102.1"/>
    </source>
</evidence>